<accession>A0A1L7CEP8</accession>
<evidence type="ECO:0000313" key="1">
    <source>
        <dbReference type="EMBL" id="APT84297.1"/>
    </source>
</evidence>
<sequence>MSVTSFRMIDGRVRNFSAHLQRLRSYQPMSEAQEAQLRKELRKKGTFNVKITCDTGTFLVQHRPDRPVKDKIALWGHLQKDERINPTVKGPDLYWLAQLKNKAQTHGAHEALLVDERGHVIEAIHASVLALKDNTIHISDHPRALPPTMRPLVLNYLTDRFDIDVESHPEGLSPELVRSSEVLLTNSFHGVQQVTQLLEYATAQPRPTTLKVEAINRQLWAEAESVEPS</sequence>
<organism evidence="1 2">
    <name type="scientific">Corynebacterium aquilae DSM 44791</name>
    <dbReference type="NCBI Taxonomy" id="1431546"/>
    <lineage>
        <taxon>Bacteria</taxon>
        <taxon>Bacillati</taxon>
        <taxon>Actinomycetota</taxon>
        <taxon>Actinomycetes</taxon>
        <taxon>Mycobacteriales</taxon>
        <taxon>Corynebacteriaceae</taxon>
        <taxon>Corynebacterium</taxon>
    </lineage>
</organism>
<reference evidence="1 2" key="1">
    <citation type="submission" date="2014-08" db="EMBL/GenBank/DDBJ databases">
        <title>Complete genome sequence of Corynebacterium aquilae S-613T(T) (=DSM 44791(T)), isolated from the choana of a healthy golden eagle.</title>
        <authorList>
            <person name="Ruckert C."/>
            <person name="Albersmeier A."/>
            <person name="Winkler A."/>
            <person name="Kalinowski J."/>
        </authorList>
    </citation>
    <scope>NUCLEOTIDE SEQUENCE [LARGE SCALE GENOMIC DNA]</scope>
    <source>
        <strain evidence="1 2">S-613</strain>
    </source>
</reference>
<dbReference type="RefSeq" id="WP_075725253.1">
    <property type="nucleotide sequence ID" value="NZ_CP009245.1"/>
</dbReference>
<dbReference type="SUPFAM" id="SSF56752">
    <property type="entry name" value="D-aminoacid aminotransferase-like PLP-dependent enzymes"/>
    <property type="match status" value="1"/>
</dbReference>
<dbReference type="OrthoDB" id="4401126at2"/>
<dbReference type="InterPro" id="IPR036038">
    <property type="entry name" value="Aminotransferase-like"/>
</dbReference>
<dbReference type="GO" id="GO:0003824">
    <property type="term" value="F:catalytic activity"/>
    <property type="evidence" value="ECO:0007669"/>
    <property type="project" value="InterPro"/>
</dbReference>
<dbReference type="InterPro" id="IPR043132">
    <property type="entry name" value="BCAT-like_C"/>
</dbReference>
<dbReference type="STRING" id="1431546.CAQU_03555"/>
<dbReference type="Pfam" id="PF01063">
    <property type="entry name" value="Aminotran_4"/>
    <property type="match status" value="1"/>
</dbReference>
<gene>
    <name evidence="1" type="ORF">CAQU_03555</name>
</gene>
<evidence type="ECO:0008006" key="3">
    <source>
        <dbReference type="Google" id="ProtNLM"/>
    </source>
</evidence>
<name>A0A1L7CEP8_9CORY</name>
<proteinExistence type="predicted"/>
<protein>
    <recommendedName>
        <fullName evidence="3">Aminotransferase</fullName>
    </recommendedName>
</protein>
<dbReference type="EMBL" id="CP009245">
    <property type="protein sequence ID" value="APT84297.1"/>
    <property type="molecule type" value="Genomic_DNA"/>
</dbReference>
<dbReference type="AlphaFoldDB" id="A0A1L7CEP8"/>
<dbReference type="Proteomes" id="UP000185478">
    <property type="component" value="Chromosome"/>
</dbReference>
<dbReference type="KEGG" id="caqu:CAQU_03555"/>
<dbReference type="Gene3D" id="3.20.10.10">
    <property type="entry name" value="D-amino Acid Aminotransferase, subunit A, domain 2"/>
    <property type="match status" value="1"/>
</dbReference>
<dbReference type="InterPro" id="IPR001544">
    <property type="entry name" value="Aminotrans_IV"/>
</dbReference>
<keyword evidence="2" id="KW-1185">Reference proteome</keyword>
<evidence type="ECO:0000313" key="2">
    <source>
        <dbReference type="Proteomes" id="UP000185478"/>
    </source>
</evidence>